<dbReference type="GO" id="GO:0001099">
    <property type="term" value="F:basal RNA polymerase II transcription machinery binding"/>
    <property type="evidence" value="ECO:0007669"/>
    <property type="project" value="TreeGrafter"/>
</dbReference>
<comment type="similarity">
    <text evidence="1">Belongs to the learning-associated protein family.</text>
</comment>
<gene>
    <name evidence="3" type="primary">CL031</name>
</gene>
<dbReference type="GO" id="GO:0097484">
    <property type="term" value="P:dendrite extension"/>
    <property type="evidence" value="ECO:0007669"/>
    <property type="project" value="TreeGrafter"/>
</dbReference>
<dbReference type="GO" id="GO:0003723">
    <property type="term" value="F:RNA binding"/>
    <property type="evidence" value="ECO:0007669"/>
    <property type="project" value="TreeGrafter"/>
</dbReference>
<name>C1C0C9_CALCM</name>
<proteinExistence type="evidence at transcript level"/>
<accession>C1C0C9</accession>
<evidence type="ECO:0000313" key="3">
    <source>
        <dbReference type="EMBL" id="ACO14732.1"/>
    </source>
</evidence>
<evidence type="ECO:0000256" key="1">
    <source>
        <dbReference type="ARBA" id="ARBA00034118"/>
    </source>
</evidence>
<feature type="compositionally biased region" description="Basic residues" evidence="2">
    <location>
        <begin position="91"/>
        <end position="105"/>
    </location>
</feature>
<evidence type="ECO:0000256" key="2">
    <source>
        <dbReference type="SAM" id="MobiDB-lite"/>
    </source>
</evidence>
<protein>
    <submittedName>
        <fullName evidence="3">C12orf31 homolog</fullName>
    </submittedName>
</protein>
<dbReference type="InterPro" id="IPR018784">
    <property type="entry name" value="LLPH-like"/>
</dbReference>
<feature type="region of interest" description="Disordered" evidence="2">
    <location>
        <begin position="43"/>
        <end position="129"/>
    </location>
</feature>
<dbReference type="AlphaFoldDB" id="C1C0C9"/>
<dbReference type="GO" id="GO:0005730">
    <property type="term" value="C:nucleolus"/>
    <property type="evidence" value="ECO:0007669"/>
    <property type="project" value="TreeGrafter"/>
</dbReference>
<dbReference type="EMBL" id="BT080308">
    <property type="protein sequence ID" value="ACO14732.1"/>
    <property type="molecule type" value="mRNA"/>
</dbReference>
<dbReference type="Pfam" id="PF10169">
    <property type="entry name" value="LLPH"/>
    <property type="match status" value="1"/>
</dbReference>
<feature type="compositionally biased region" description="Basic residues" evidence="2">
    <location>
        <begin position="116"/>
        <end position="129"/>
    </location>
</feature>
<dbReference type="PANTHER" id="PTHR34253:SF1">
    <property type="entry name" value="PROTEIN LLP HOMOLOG"/>
    <property type="match status" value="1"/>
</dbReference>
<feature type="compositionally biased region" description="Basic and acidic residues" evidence="2">
    <location>
        <begin position="68"/>
        <end position="78"/>
    </location>
</feature>
<organism evidence="3">
    <name type="scientific">Caligus clemensi</name>
    <name type="common">Sea louse</name>
    <dbReference type="NCBI Taxonomy" id="344056"/>
    <lineage>
        <taxon>Eukaryota</taxon>
        <taxon>Metazoa</taxon>
        <taxon>Ecdysozoa</taxon>
        <taxon>Arthropoda</taxon>
        <taxon>Crustacea</taxon>
        <taxon>Multicrustacea</taxon>
        <taxon>Hexanauplia</taxon>
        <taxon>Copepoda</taxon>
        <taxon>Siphonostomatoida</taxon>
        <taxon>Caligidae</taxon>
        <taxon>Caligus</taxon>
    </lineage>
</organism>
<sequence length="129" mass="14662">MAKSLRSKWKRKMRAEKRIRYGVKEKAKLVKMVESYAQEKASQEETVMATSDAPASNPDVIPLSTQGEKMETSGDGPKRSAGPFPIWMSQRRIKKMKETAKRRKNPILAANGGTKGVKKVQKKMTRKRR</sequence>
<reference evidence="3" key="1">
    <citation type="submission" date="2009-03" db="EMBL/GenBank/DDBJ databases">
        <title>Caligus clemensi ESTs and full-length cDNAs.</title>
        <authorList>
            <person name="Yasuike M."/>
            <person name="von Schalburg K."/>
            <person name="Cooper G."/>
            <person name="Leong J."/>
            <person name="Jones S.R.M."/>
            <person name="Koop B.F."/>
        </authorList>
    </citation>
    <scope>NUCLEOTIDE SEQUENCE</scope>
    <source>
        <tissue evidence="3">Whole</tissue>
    </source>
</reference>
<dbReference type="PANTHER" id="PTHR34253">
    <property type="entry name" value="PROTEIN LLP HOMOLOG"/>
    <property type="match status" value="1"/>
</dbReference>